<dbReference type="RefSeq" id="WP_091449750.1">
    <property type="nucleotide sequence ID" value="NZ_FMZZ01000004.1"/>
</dbReference>
<evidence type="ECO:0008006" key="5">
    <source>
        <dbReference type="Google" id="ProtNLM"/>
    </source>
</evidence>
<evidence type="ECO:0000256" key="2">
    <source>
        <dbReference type="SAM" id="Phobius"/>
    </source>
</evidence>
<feature type="transmembrane region" description="Helical" evidence="2">
    <location>
        <begin position="206"/>
        <end position="229"/>
    </location>
</feature>
<name>A0A1G6P175_9PSEU</name>
<dbReference type="STRING" id="1271860.SAMN05216174_10457"/>
<feature type="region of interest" description="Disordered" evidence="1">
    <location>
        <begin position="161"/>
        <end position="191"/>
    </location>
</feature>
<accession>A0A1G6P175</accession>
<evidence type="ECO:0000256" key="1">
    <source>
        <dbReference type="SAM" id="MobiDB-lite"/>
    </source>
</evidence>
<protein>
    <recommendedName>
        <fullName evidence="5">Helix-turn-helix domain-containing protein</fullName>
    </recommendedName>
</protein>
<dbReference type="OrthoDB" id="3694627at2"/>
<evidence type="ECO:0000313" key="4">
    <source>
        <dbReference type="Proteomes" id="UP000199501"/>
    </source>
</evidence>
<reference evidence="4" key="1">
    <citation type="submission" date="2016-10" db="EMBL/GenBank/DDBJ databases">
        <authorList>
            <person name="Varghese N."/>
            <person name="Submissions S."/>
        </authorList>
    </citation>
    <scope>NUCLEOTIDE SEQUENCE [LARGE SCALE GENOMIC DNA]</scope>
    <source>
        <strain evidence="4">IBRC-M 10403</strain>
    </source>
</reference>
<keyword evidence="2" id="KW-1133">Transmembrane helix</keyword>
<keyword evidence="2" id="KW-0472">Membrane</keyword>
<feature type="transmembrane region" description="Helical" evidence="2">
    <location>
        <begin position="235"/>
        <end position="256"/>
    </location>
</feature>
<evidence type="ECO:0000313" key="3">
    <source>
        <dbReference type="EMBL" id="SDC73738.1"/>
    </source>
</evidence>
<proteinExistence type="predicted"/>
<gene>
    <name evidence="3" type="ORF">SAMN05216174_10457</name>
</gene>
<dbReference type="AlphaFoldDB" id="A0A1G6P175"/>
<organism evidence="3 4">
    <name type="scientific">Actinokineospora iranica</name>
    <dbReference type="NCBI Taxonomy" id="1271860"/>
    <lineage>
        <taxon>Bacteria</taxon>
        <taxon>Bacillati</taxon>
        <taxon>Actinomycetota</taxon>
        <taxon>Actinomycetes</taxon>
        <taxon>Pseudonocardiales</taxon>
        <taxon>Pseudonocardiaceae</taxon>
        <taxon>Actinokineospora</taxon>
    </lineage>
</organism>
<keyword evidence="4" id="KW-1185">Reference proteome</keyword>
<feature type="compositionally biased region" description="Polar residues" evidence="1">
    <location>
        <begin position="165"/>
        <end position="187"/>
    </location>
</feature>
<dbReference type="Proteomes" id="UP000199501">
    <property type="component" value="Unassembled WGS sequence"/>
</dbReference>
<sequence length="260" mass="28857">MSTSPAVASEPDGDLTITAADETGFMALMRAMLAHSGLTAGQVAMYAKLPRSTAYRFVSEKNTTLPKHAHQVRAFARGCRLRPEQVEQVMMLWANLREMSTALEIIAPKELVLDAELVDHRPNEQHRDEPVLQRLTGGMGSVAVHGDINIAYNTHHNITNHRYSHSGAQTDNATQDEGASQEGTNQRSGERRRRPFLRDLLDNYRWVLNAVALLSALSMILFAFIALLLVDGVEAYPATAMVLLFAGMTLTVLRLLRPRR</sequence>
<keyword evidence="2" id="KW-0812">Transmembrane</keyword>
<dbReference type="EMBL" id="FMZZ01000004">
    <property type="protein sequence ID" value="SDC73738.1"/>
    <property type="molecule type" value="Genomic_DNA"/>
</dbReference>